<comment type="caution">
    <text evidence="8">The sequence shown here is derived from an EMBL/GenBank/DDBJ whole genome shotgun (WGS) entry which is preliminary data.</text>
</comment>
<evidence type="ECO:0000256" key="5">
    <source>
        <dbReference type="SAM" id="Coils"/>
    </source>
</evidence>
<dbReference type="GO" id="GO:0000155">
    <property type="term" value="F:phosphorelay sensor kinase activity"/>
    <property type="evidence" value="ECO:0007669"/>
    <property type="project" value="InterPro"/>
</dbReference>
<comment type="catalytic activity">
    <reaction evidence="1">
        <text>ATP + protein L-histidine = ADP + protein N-phospho-L-histidine.</text>
        <dbReference type="EC" id="2.7.13.3"/>
    </reaction>
</comment>
<accession>A0A434AZL4</accession>
<dbReference type="InterPro" id="IPR035965">
    <property type="entry name" value="PAS-like_dom_sf"/>
</dbReference>
<dbReference type="InterPro" id="IPR005467">
    <property type="entry name" value="His_kinase_dom"/>
</dbReference>
<dbReference type="RefSeq" id="WP_127342183.1">
    <property type="nucleotide sequence ID" value="NZ_RJJX01000001.1"/>
</dbReference>
<evidence type="ECO:0000256" key="1">
    <source>
        <dbReference type="ARBA" id="ARBA00000085"/>
    </source>
</evidence>
<dbReference type="Pfam" id="PF08447">
    <property type="entry name" value="PAS_3"/>
    <property type="match status" value="1"/>
</dbReference>
<evidence type="ECO:0000256" key="2">
    <source>
        <dbReference type="ARBA" id="ARBA00012438"/>
    </source>
</evidence>
<evidence type="ECO:0000256" key="3">
    <source>
        <dbReference type="ARBA" id="ARBA00022553"/>
    </source>
</evidence>
<dbReference type="InterPro" id="IPR003661">
    <property type="entry name" value="HisK_dim/P_dom"/>
</dbReference>
<dbReference type="CDD" id="cd00082">
    <property type="entry name" value="HisKA"/>
    <property type="match status" value="1"/>
</dbReference>
<dbReference type="PROSITE" id="PS50110">
    <property type="entry name" value="RESPONSE_REGULATORY"/>
    <property type="match status" value="1"/>
</dbReference>
<dbReference type="PROSITE" id="PS50109">
    <property type="entry name" value="HIS_KIN"/>
    <property type="match status" value="1"/>
</dbReference>
<dbReference type="Gene3D" id="1.10.287.130">
    <property type="match status" value="1"/>
</dbReference>
<feature type="coiled-coil region" evidence="5">
    <location>
        <begin position="134"/>
        <end position="161"/>
    </location>
</feature>
<keyword evidence="9" id="KW-1185">Reference proteome</keyword>
<dbReference type="InterPro" id="IPR000014">
    <property type="entry name" value="PAS"/>
</dbReference>
<keyword evidence="5" id="KW-0175">Coiled coil</keyword>
<dbReference type="InterPro" id="IPR011006">
    <property type="entry name" value="CheY-like_superfamily"/>
</dbReference>
<dbReference type="PANTHER" id="PTHR43547">
    <property type="entry name" value="TWO-COMPONENT HISTIDINE KINASE"/>
    <property type="match status" value="1"/>
</dbReference>
<dbReference type="SUPFAM" id="SSF55874">
    <property type="entry name" value="ATPase domain of HSP90 chaperone/DNA topoisomerase II/histidine kinase"/>
    <property type="match status" value="1"/>
</dbReference>
<reference evidence="8 9" key="1">
    <citation type="submission" date="2018-11" db="EMBL/GenBank/DDBJ databases">
        <title>Parancylomarina longa gen. nov., sp. nov., isolated from sediments of southern Okinawa.</title>
        <authorList>
            <person name="Fu T."/>
        </authorList>
    </citation>
    <scope>NUCLEOTIDE SEQUENCE [LARGE SCALE GENOMIC DNA]</scope>
    <source>
        <strain evidence="8 9">T3-2 S1-C</strain>
    </source>
</reference>
<dbReference type="PANTHER" id="PTHR43547:SF2">
    <property type="entry name" value="HYBRID SIGNAL TRANSDUCTION HISTIDINE KINASE C"/>
    <property type="match status" value="1"/>
</dbReference>
<evidence type="ECO:0000313" key="8">
    <source>
        <dbReference type="EMBL" id="RUT80043.1"/>
    </source>
</evidence>
<dbReference type="OrthoDB" id="1116664at2"/>
<gene>
    <name evidence="8" type="ORF">DLK05_01415</name>
</gene>
<protein>
    <recommendedName>
        <fullName evidence="2">histidine kinase</fullName>
        <ecNumber evidence="2">2.7.13.3</ecNumber>
    </recommendedName>
</protein>
<dbReference type="InterPro" id="IPR013655">
    <property type="entry name" value="PAS_fold_3"/>
</dbReference>
<name>A0A434AZL4_9BACT</name>
<dbReference type="EMBL" id="RJJX01000001">
    <property type="protein sequence ID" value="RUT80043.1"/>
    <property type="molecule type" value="Genomic_DNA"/>
</dbReference>
<dbReference type="SMART" id="SM00387">
    <property type="entry name" value="HATPase_c"/>
    <property type="match status" value="1"/>
</dbReference>
<evidence type="ECO:0000313" key="9">
    <source>
        <dbReference type="Proteomes" id="UP000282985"/>
    </source>
</evidence>
<dbReference type="CDD" id="cd00130">
    <property type="entry name" value="PAS"/>
    <property type="match status" value="1"/>
</dbReference>
<sequence length="818" mass="95468">MGLDFTPELLIVDDREENLELLRALLGNMDVNLELIQSPVKALQRVESKEYALIILDIQMPQMDGFLLAEKIRKGKLNPSTPIIFLTAFYLDRQSELRGYKCGCSDFIIKPFDSTILISKVNVFLDLYKNRRIKEIKNEKLSTALNEKNVLEDRLRNLASNYRTILEGQRELIFKLDENLKIEFSNKAFSNFFNFTMDGVSLNSLAEISEELNSQLLDKVKEMNGNERTSEFEFSIRNYRSDLKWLEWSVFKDMEFDGLHYLVVGRDISDKRILKESMIRKEKLLEKTERSAKIGSWEWDSYSKILRGSDEFYRLYELEKGDSEHDLELIRMKTHPEDQQVINRILSNIPKKNRKLEIQHRIICANKSIKHFKEVVYCEYDDINDIINLYGLTCDISLHKMMEATFISSFNLDKESYHDKVYFELDTNYCIYYLNGFACDFFECEAANKSVGCEFIKFFESDDQERILKVLEHSTQNREFIFEQFTVATNKGNLKKVVLAAHVTSKEFKKGIRGILIEISDNKNSMEYQKIITNLKEKEKQFEESNLKLKEKIEKELEVNEFQRQLLSNKSELESLGKMAGSVVHEINQPLTGISMIMDNILLRLSMNKIDEEYLRDKCSRVFQDIDRIKKYLSQIGIFNSSQNIKESGSIDVNNTIMDAVEMVKKQYKNSDIDIKLEVNPESLYVCGNKYKLQKVIVDILNNSFESIGQRLRQEGHKEFDENIHISTEIDHDRLVIAIKDNGRGIDPENLNYIFEPFFTTKQTGIASGLGLYVSKDIIQKMNGEIAVHSTKNEFTEMKLILPFEKKERKKNLSIISK</sequence>
<proteinExistence type="predicted"/>
<dbReference type="Pfam" id="PF00072">
    <property type="entry name" value="Response_reg"/>
    <property type="match status" value="1"/>
</dbReference>
<dbReference type="Pfam" id="PF02518">
    <property type="entry name" value="HATPase_c"/>
    <property type="match status" value="1"/>
</dbReference>
<organism evidence="8 9">
    <name type="scientific">Ancylomarina longa</name>
    <dbReference type="NCBI Taxonomy" id="2487017"/>
    <lineage>
        <taxon>Bacteria</taxon>
        <taxon>Pseudomonadati</taxon>
        <taxon>Bacteroidota</taxon>
        <taxon>Bacteroidia</taxon>
        <taxon>Marinilabiliales</taxon>
        <taxon>Marinifilaceae</taxon>
        <taxon>Ancylomarina</taxon>
    </lineage>
</organism>
<dbReference type="SUPFAM" id="SSF52172">
    <property type="entry name" value="CheY-like"/>
    <property type="match status" value="1"/>
</dbReference>
<dbReference type="Gene3D" id="3.40.50.2300">
    <property type="match status" value="1"/>
</dbReference>
<dbReference type="Gene3D" id="3.30.565.10">
    <property type="entry name" value="Histidine kinase-like ATPase, C-terminal domain"/>
    <property type="match status" value="1"/>
</dbReference>
<feature type="domain" description="Response regulatory" evidence="7">
    <location>
        <begin position="8"/>
        <end position="125"/>
    </location>
</feature>
<dbReference type="SUPFAM" id="SSF55785">
    <property type="entry name" value="PYP-like sensor domain (PAS domain)"/>
    <property type="match status" value="2"/>
</dbReference>
<dbReference type="PRINTS" id="PR00344">
    <property type="entry name" value="BCTRLSENSOR"/>
</dbReference>
<dbReference type="EC" id="2.7.13.3" evidence="2"/>
<dbReference type="Proteomes" id="UP000282985">
    <property type="component" value="Unassembled WGS sequence"/>
</dbReference>
<feature type="domain" description="Histidine kinase" evidence="6">
    <location>
        <begin position="582"/>
        <end position="806"/>
    </location>
</feature>
<evidence type="ECO:0000256" key="4">
    <source>
        <dbReference type="PROSITE-ProRule" id="PRU00169"/>
    </source>
</evidence>
<dbReference type="SMART" id="SM00448">
    <property type="entry name" value="REC"/>
    <property type="match status" value="1"/>
</dbReference>
<dbReference type="Gene3D" id="3.30.450.20">
    <property type="entry name" value="PAS domain"/>
    <property type="match status" value="2"/>
</dbReference>
<dbReference type="InterPro" id="IPR003594">
    <property type="entry name" value="HATPase_dom"/>
</dbReference>
<dbReference type="SUPFAM" id="SSF47384">
    <property type="entry name" value="Homodimeric domain of signal transducing histidine kinase"/>
    <property type="match status" value="1"/>
</dbReference>
<dbReference type="AlphaFoldDB" id="A0A434AZL4"/>
<dbReference type="InterPro" id="IPR036890">
    <property type="entry name" value="HATPase_C_sf"/>
</dbReference>
<dbReference type="CDD" id="cd17546">
    <property type="entry name" value="REC_hyHK_CKI1_RcsC-like"/>
    <property type="match status" value="1"/>
</dbReference>
<evidence type="ECO:0000259" key="7">
    <source>
        <dbReference type="PROSITE" id="PS50110"/>
    </source>
</evidence>
<dbReference type="InterPro" id="IPR001789">
    <property type="entry name" value="Sig_transdc_resp-reg_receiver"/>
</dbReference>
<feature type="modified residue" description="4-aspartylphosphate" evidence="4">
    <location>
        <position position="57"/>
    </location>
</feature>
<dbReference type="InterPro" id="IPR004358">
    <property type="entry name" value="Sig_transdc_His_kin-like_C"/>
</dbReference>
<evidence type="ECO:0000259" key="6">
    <source>
        <dbReference type="PROSITE" id="PS50109"/>
    </source>
</evidence>
<dbReference type="InterPro" id="IPR036097">
    <property type="entry name" value="HisK_dim/P_sf"/>
</dbReference>
<keyword evidence="3 4" id="KW-0597">Phosphoprotein</keyword>